<dbReference type="EMBL" id="JANPWB010000013">
    <property type="protein sequence ID" value="KAJ1105736.1"/>
    <property type="molecule type" value="Genomic_DNA"/>
</dbReference>
<comment type="caution">
    <text evidence="1">The sequence shown here is derived from an EMBL/GenBank/DDBJ whole genome shotgun (WGS) entry which is preliminary data.</text>
</comment>
<organism evidence="1 2">
    <name type="scientific">Pleurodeles waltl</name>
    <name type="common">Iberian ribbed newt</name>
    <dbReference type="NCBI Taxonomy" id="8319"/>
    <lineage>
        <taxon>Eukaryota</taxon>
        <taxon>Metazoa</taxon>
        <taxon>Chordata</taxon>
        <taxon>Craniata</taxon>
        <taxon>Vertebrata</taxon>
        <taxon>Euteleostomi</taxon>
        <taxon>Amphibia</taxon>
        <taxon>Batrachia</taxon>
        <taxon>Caudata</taxon>
        <taxon>Salamandroidea</taxon>
        <taxon>Salamandridae</taxon>
        <taxon>Pleurodelinae</taxon>
        <taxon>Pleurodeles</taxon>
    </lineage>
</organism>
<name>A0AAV7MPQ3_PLEWA</name>
<accession>A0AAV7MPQ3</accession>
<dbReference type="AlphaFoldDB" id="A0AAV7MPQ3"/>
<evidence type="ECO:0000313" key="2">
    <source>
        <dbReference type="Proteomes" id="UP001066276"/>
    </source>
</evidence>
<evidence type="ECO:0000313" key="1">
    <source>
        <dbReference type="EMBL" id="KAJ1105736.1"/>
    </source>
</evidence>
<reference evidence="1" key="1">
    <citation type="journal article" date="2022" name="bioRxiv">
        <title>Sequencing and chromosome-scale assembly of the giantPleurodeles waltlgenome.</title>
        <authorList>
            <person name="Brown T."/>
            <person name="Elewa A."/>
            <person name="Iarovenko S."/>
            <person name="Subramanian E."/>
            <person name="Araus A.J."/>
            <person name="Petzold A."/>
            <person name="Susuki M."/>
            <person name="Suzuki K.-i.T."/>
            <person name="Hayashi T."/>
            <person name="Toyoda A."/>
            <person name="Oliveira C."/>
            <person name="Osipova E."/>
            <person name="Leigh N.D."/>
            <person name="Simon A."/>
            <person name="Yun M.H."/>
        </authorList>
    </citation>
    <scope>NUCLEOTIDE SEQUENCE</scope>
    <source>
        <strain evidence="1">20211129_DDA</strain>
        <tissue evidence="1">Liver</tissue>
    </source>
</reference>
<keyword evidence="2" id="KW-1185">Reference proteome</keyword>
<protein>
    <recommendedName>
        <fullName evidence="3">Transposase</fullName>
    </recommendedName>
</protein>
<evidence type="ECO:0008006" key="3">
    <source>
        <dbReference type="Google" id="ProtNLM"/>
    </source>
</evidence>
<gene>
    <name evidence="1" type="ORF">NDU88_003141</name>
</gene>
<dbReference type="Proteomes" id="UP001066276">
    <property type="component" value="Chromosome 9"/>
</dbReference>
<sequence length="80" mass="9013">MLRGALGDPRLPGDFREIDLCPDEQWGDGAARGLDHRSARTPRRVLRFEAPVRHVATRTGWLWAECHSQAPSLRPPSTLE</sequence>
<proteinExistence type="predicted"/>